<name>A0A2S9Y5X3_9BACT</name>
<protein>
    <submittedName>
        <fullName evidence="3">NDP-hexose 2,3-dehydratase</fullName>
    </submittedName>
</protein>
<evidence type="ECO:0000259" key="2">
    <source>
        <dbReference type="Pfam" id="PF03559"/>
    </source>
</evidence>
<dbReference type="RefSeq" id="WP_181234262.1">
    <property type="nucleotide sequence ID" value="NZ_PVNL01000118.1"/>
</dbReference>
<evidence type="ECO:0000313" key="4">
    <source>
        <dbReference type="Proteomes" id="UP000238823"/>
    </source>
</evidence>
<dbReference type="InterPro" id="IPR038153">
    <property type="entry name" value="EvaA-like_sf"/>
</dbReference>
<gene>
    <name evidence="3" type="ORF">ENSA7_59880</name>
</gene>
<dbReference type="InterPro" id="IPR005212">
    <property type="entry name" value="EvaA-like"/>
</dbReference>
<sequence>MSTLRSSAQLCAALRRSLEAESGPALSQWLGHARARCQAHVEPIELAGLERWSLDPSRLALAHDSGQFFSVIGAKVELGWGSAASRRVTQPLIAQDEVGILGLLMRIADGRAEFLVQAKFEPGDPQPVQLGPTLQATRSNYSRAHGGRLPAGVSEFLAPRSSAVVVDVELPEQAEFFLAKRNRNMVVLVDHEVELSSDERFRWATLAELRETLAQPNAVNMSLRSVLACALAVAIEPPSAATTSTAATTLAGLSWSWDLDRAPLDELIGWTWSARGLVADGASADLRAGLVFVEVTASEREVPRWTQPMLTRAAVVPIDLYVHTRAGQWWLLARISLDAGQREGPRLGPSAGPASSPIASARATLRFDTELAEDGGRLLALRHRYRVWELVDPPSPAVEPGCVWIPLAEVPELLRRGLIDVELRTCLLALMMLHDCPRVPVLGGDQRPASSVTNVTASTASSRKHPG</sequence>
<dbReference type="Pfam" id="PF03559">
    <property type="entry name" value="Hexose_dehydrat"/>
    <property type="match status" value="2"/>
</dbReference>
<proteinExistence type="predicted"/>
<comment type="caution">
    <text evidence="3">The sequence shown here is derived from an EMBL/GenBank/DDBJ whole genome shotgun (WGS) entry which is preliminary data.</text>
</comment>
<dbReference type="Proteomes" id="UP000238823">
    <property type="component" value="Unassembled WGS sequence"/>
</dbReference>
<evidence type="ECO:0000256" key="1">
    <source>
        <dbReference type="SAM" id="MobiDB-lite"/>
    </source>
</evidence>
<organism evidence="3 4">
    <name type="scientific">Enhygromyxa salina</name>
    <dbReference type="NCBI Taxonomy" id="215803"/>
    <lineage>
        <taxon>Bacteria</taxon>
        <taxon>Pseudomonadati</taxon>
        <taxon>Myxococcota</taxon>
        <taxon>Polyangia</taxon>
        <taxon>Nannocystales</taxon>
        <taxon>Nannocystaceae</taxon>
        <taxon>Enhygromyxa</taxon>
    </lineage>
</organism>
<evidence type="ECO:0000313" key="3">
    <source>
        <dbReference type="EMBL" id="PRQ00494.1"/>
    </source>
</evidence>
<feature type="domain" description="dTDP-4-dehydro-6-deoxy-alpha-D-glucopyranose 2,3-dehydratase" evidence="2">
    <location>
        <begin position="257"/>
        <end position="428"/>
    </location>
</feature>
<dbReference type="GO" id="GO:0016829">
    <property type="term" value="F:lyase activity"/>
    <property type="evidence" value="ECO:0007669"/>
    <property type="project" value="InterPro"/>
</dbReference>
<feature type="domain" description="dTDP-4-dehydro-6-deoxy-alpha-D-glucopyranose 2,3-dehydratase" evidence="2">
    <location>
        <begin position="26"/>
        <end position="229"/>
    </location>
</feature>
<feature type="compositionally biased region" description="Low complexity" evidence="1">
    <location>
        <begin position="449"/>
        <end position="461"/>
    </location>
</feature>
<feature type="region of interest" description="Disordered" evidence="1">
    <location>
        <begin position="443"/>
        <end position="467"/>
    </location>
</feature>
<dbReference type="Gene3D" id="3.90.79.40">
    <property type="entry name" value="EvaA sugar 2,3-dehydratase subunit"/>
    <property type="match status" value="2"/>
</dbReference>
<reference evidence="3 4" key="1">
    <citation type="submission" date="2018-03" db="EMBL/GenBank/DDBJ databases">
        <title>Draft Genome Sequences of the Obligatory Marine Myxobacteria Enhygromyxa salina SWB007.</title>
        <authorList>
            <person name="Poehlein A."/>
            <person name="Moghaddam J.A."/>
            <person name="Harms H."/>
            <person name="Alanjari M."/>
            <person name="Koenig G.M."/>
            <person name="Daniel R."/>
            <person name="Schaeberle T.F."/>
        </authorList>
    </citation>
    <scope>NUCLEOTIDE SEQUENCE [LARGE SCALE GENOMIC DNA]</scope>
    <source>
        <strain evidence="3 4">SWB007</strain>
    </source>
</reference>
<dbReference type="AlphaFoldDB" id="A0A2S9Y5X3"/>
<dbReference type="EMBL" id="PVNL01000118">
    <property type="protein sequence ID" value="PRQ00494.1"/>
    <property type="molecule type" value="Genomic_DNA"/>
</dbReference>
<accession>A0A2S9Y5X3</accession>